<gene>
    <name evidence="2" type="ORF">AUP43_12740</name>
</gene>
<dbReference type="InterPro" id="IPR014710">
    <property type="entry name" value="RmlC-like_jellyroll"/>
</dbReference>
<dbReference type="EMBL" id="LPXN01000142">
    <property type="protein sequence ID" value="KZD03526.1"/>
    <property type="molecule type" value="Genomic_DNA"/>
</dbReference>
<dbReference type="Gene3D" id="1.10.10.1320">
    <property type="entry name" value="Anti-sigma factor, zinc-finger domain"/>
    <property type="match status" value="1"/>
</dbReference>
<dbReference type="InterPro" id="IPR011051">
    <property type="entry name" value="RmlC_Cupin_sf"/>
</dbReference>
<name>A0A154VQG3_9PROT</name>
<keyword evidence="3" id="KW-1185">Reference proteome</keyword>
<protein>
    <submittedName>
        <fullName evidence="2">Anti-sigma factor</fullName>
    </submittedName>
</protein>
<dbReference type="Gene3D" id="2.60.120.10">
    <property type="entry name" value="Jelly Rolls"/>
    <property type="match status" value="1"/>
</dbReference>
<dbReference type="InterPro" id="IPR012807">
    <property type="entry name" value="Anti-sigma_ChrR"/>
</dbReference>
<comment type="caution">
    <text evidence="2">The sequence shown here is derived from an EMBL/GenBank/DDBJ whole genome shotgun (WGS) entry which is preliminary data.</text>
</comment>
<evidence type="ECO:0000313" key="3">
    <source>
        <dbReference type="Proteomes" id="UP000076400"/>
    </source>
</evidence>
<accession>A0A154VQG3</accession>
<dbReference type="InterPro" id="IPR025979">
    <property type="entry name" value="ChrR-like_cupin_dom"/>
</dbReference>
<organism evidence="2 3">
    <name type="scientific">Oceanibaculum pacificum</name>
    <dbReference type="NCBI Taxonomy" id="580166"/>
    <lineage>
        <taxon>Bacteria</taxon>
        <taxon>Pseudomonadati</taxon>
        <taxon>Pseudomonadota</taxon>
        <taxon>Alphaproteobacteria</taxon>
        <taxon>Rhodospirillales</taxon>
        <taxon>Oceanibaculaceae</taxon>
        <taxon>Oceanibaculum</taxon>
    </lineage>
</organism>
<reference evidence="2 3" key="1">
    <citation type="submission" date="2015-12" db="EMBL/GenBank/DDBJ databases">
        <title>Genome sequence of Oceanibaculum pacificum MCCC 1A02656.</title>
        <authorList>
            <person name="Lu L."/>
            <person name="Lai Q."/>
            <person name="Shao Z."/>
            <person name="Qian P."/>
        </authorList>
    </citation>
    <scope>NUCLEOTIDE SEQUENCE [LARGE SCALE GENOMIC DNA]</scope>
    <source>
        <strain evidence="2 3">MCCC 1A02656</strain>
    </source>
</reference>
<dbReference type="Proteomes" id="UP000076400">
    <property type="component" value="Unassembled WGS sequence"/>
</dbReference>
<dbReference type="InterPro" id="IPR041916">
    <property type="entry name" value="Anti_sigma_zinc_sf"/>
</dbReference>
<dbReference type="Pfam" id="PF12973">
    <property type="entry name" value="Cupin_7"/>
    <property type="match status" value="1"/>
</dbReference>
<evidence type="ECO:0000259" key="1">
    <source>
        <dbReference type="Pfam" id="PF12973"/>
    </source>
</evidence>
<evidence type="ECO:0000313" key="2">
    <source>
        <dbReference type="EMBL" id="KZD03526.1"/>
    </source>
</evidence>
<dbReference type="CDD" id="cd20301">
    <property type="entry name" value="cupin_ChrR"/>
    <property type="match status" value="1"/>
</dbReference>
<feature type="domain" description="ChrR-like cupin" evidence="1">
    <location>
        <begin position="107"/>
        <end position="198"/>
    </location>
</feature>
<dbReference type="SUPFAM" id="SSF51182">
    <property type="entry name" value="RmlC-like cupins"/>
    <property type="match status" value="1"/>
</dbReference>
<sequence length="221" mass="23704">MQHHLNDEYLMDYAAGSASQPLSLLVATHLALCPECRAKVAAYEALGGALLDSAAPSAVAPDLLQSVLDRLDEPTAPESRIRRQPQVFDETTRRLIPEPLRSHLGASLDALAWSSIGRGVHQVELDIGGAEGFKTRFYRIRGGCGVPQHTHDGSELTLVLGGSFSDGIGRFGRGDVSIADGDVVHQPIADPGDDCYCLAITDGPLKLTGPVGRFLNIFMRY</sequence>
<dbReference type="AlphaFoldDB" id="A0A154VQG3"/>
<dbReference type="NCBIfam" id="TIGR02451">
    <property type="entry name" value="anti_sig_ChrR"/>
    <property type="match status" value="1"/>
</dbReference>
<dbReference type="RefSeq" id="WP_067558890.1">
    <property type="nucleotide sequence ID" value="NZ_LPXN01000142.1"/>
</dbReference>
<dbReference type="STRING" id="580166.AUP43_12740"/>
<dbReference type="OrthoDB" id="2988517at2"/>
<proteinExistence type="predicted"/>